<evidence type="ECO:0000313" key="5">
    <source>
        <dbReference type="Proteomes" id="UP000279470"/>
    </source>
</evidence>
<dbReference type="EMBL" id="RXFM01000048">
    <property type="protein sequence ID" value="RST65815.1"/>
    <property type="molecule type" value="Genomic_DNA"/>
</dbReference>
<dbReference type="PROSITE" id="PS50011">
    <property type="entry name" value="PROTEIN_KINASE_DOM"/>
    <property type="match status" value="1"/>
</dbReference>
<comment type="caution">
    <text evidence="4">The sequence shown here is derived from an EMBL/GenBank/DDBJ whole genome shotgun (WGS) entry which is preliminary data.</text>
</comment>
<dbReference type="AlphaFoldDB" id="A0A3R9ZGB4"/>
<keyword evidence="2" id="KW-0812">Transmembrane</keyword>
<dbReference type="InterPro" id="IPR011009">
    <property type="entry name" value="Kinase-like_dom_sf"/>
</dbReference>
<dbReference type="RefSeq" id="WP_126044835.1">
    <property type="nucleotide sequence ID" value="NZ_RXFM01000048.1"/>
</dbReference>
<keyword evidence="2" id="KW-0472">Membrane</keyword>
<dbReference type="SUPFAM" id="SSF56112">
    <property type="entry name" value="Protein kinase-like (PK-like)"/>
    <property type="match status" value="1"/>
</dbReference>
<keyword evidence="2" id="KW-1133">Transmembrane helix</keyword>
<feature type="domain" description="Protein kinase" evidence="3">
    <location>
        <begin position="116"/>
        <end position="497"/>
    </location>
</feature>
<name>A0A3R9ZGB4_9RICK</name>
<organism evidence="4 5">
    <name type="scientific">Candidatus Aquarickettsia rohweri</name>
    <dbReference type="NCBI Taxonomy" id="2602574"/>
    <lineage>
        <taxon>Bacteria</taxon>
        <taxon>Pseudomonadati</taxon>
        <taxon>Pseudomonadota</taxon>
        <taxon>Alphaproteobacteria</taxon>
        <taxon>Rickettsiales</taxon>
        <taxon>Candidatus Midichloriaceae</taxon>
        <taxon>Candidatus Aquarickettsia</taxon>
    </lineage>
</organism>
<dbReference type="Pfam" id="PF03109">
    <property type="entry name" value="ABC1"/>
    <property type="match status" value="1"/>
</dbReference>
<dbReference type="InterPro" id="IPR050154">
    <property type="entry name" value="UbiB_kinase"/>
</dbReference>
<evidence type="ECO:0000259" key="3">
    <source>
        <dbReference type="PROSITE" id="PS50011"/>
    </source>
</evidence>
<feature type="transmembrane region" description="Helical" evidence="2">
    <location>
        <begin position="12"/>
        <end position="32"/>
    </location>
</feature>
<evidence type="ECO:0000313" key="4">
    <source>
        <dbReference type="EMBL" id="RST65815.1"/>
    </source>
</evidence>
<dbReference type="PANTHER" id="PTHR10566:SF113">
    <property type="entry name" value="PROTEIN ACTIVITY OF BC1 COMPLEX KINASE 7, CHLOROPLASTIC"/>
    <property type="match status" value="1"/>
</dbReference>
<reference evidence="5" key="1">
    <citation type="submission" date="2018-11" db="EMBL/GenBank/DDBJ databases">
        <title>Phylogenetic, genomic, and biogeographic characterization of a novel and ubiquitous marine invertebrate-associated Rickettsiales parasite, Candidatus Marinoinvertebrata rohwerii, gen. nov., sp. nov.</title>
        <authorList>
            <person name="Klinges J.G."/>
            <person name="Rosales S.M."/>
            <person name="Mcminds R."/>
            <person name="Shaver E.C."/>
            <person name="Shantz A."/>
            <person name="Peters E.C."/>
            <person name="Burkepile D.E."/>
            <person name="Silliman B.R."/>
            <person name="Vega Thurber R.L."/>
        </authorList>
    </citation>
    <scope>NUCLEOTIDE SEQUENCE [LARGE SCALE GENOMIC DNA]</scope>
    <source>
        <strain evidence="5">a_cerv_44</strain>
    </source>
</reference>
<evidence type="ECO:0000256" key="1">
    <source>
        <dbReference type="ARBA" id="ARBA00009670"/>
    </source>
</evidence>
<comment type="similarity">
    <text evidence="1">Belongs to the protein kinase superfamily. ADCK protein kinase family.</text>
</comment>
<evidence type="ECO:0000256" key="2">
    <source>
        <dbReference type="SAM" id="Phobius"/>
    </source>
</evidence>
<dbReference type="InterPro" id="IPR000719">
    <property type="entry name" value="Prot_kinase_dom"/>
</dbReference>
<dbReference type="Gene3D" id="1.10.510.10">
    <property type="entry name" value="Transferase(Phosphotransferase) domain 1"/>
    <property type="match status" value="1"/>
</dbReference>
<sequence>MKSGIKNIYFLIKLILILLSSNIYSYLFLLCVRKDLSKKAKLKQKIGEKLLKIFPKLGPAFIKLGQVLSTRSDIIGEEVAIQLSNLQDKLPSFSINEVKKIFKSEFGSSTEELFKIFDVNSIAAASIAQVHKAVTKEGDVVAVKILRPKIKQKYINNLHFIQFISSVINIFLRNDKRIKIDEVINTLKKASEIELDLRLEGAAANKIKENCIRDSNIYIPKVYWSLTSKNVLTLEWIDGISIGRKEDLIKEDFNLDELTKKLAIIFFNQACRDGFFHADIHPGNILIMKNGDIALVDFGIVCYLDYELKTFVAEVVYGFLNKEYEKIKNLHFDSGFVPSDQSEYQFELSCRSIGEPIIGKSLKDMSLGKLLKHLFEVSRKFSVKIHPELLLLHKTILTIEGTGYVLNPKINMWDLASPWIKDWAKKNLGKKGTIQKIKYRQEKFVKRMKNILYDYKINTNSNTSLNNNQTIFKLIIAILIINTLTVLIVFLYKFFIN</sequence>
<protein>
    <submittedName>
        <fullName evidence="4">2-polyprenylphenol 6-hydroxylase</fullName>
    </submittedName>
</protein>
<keyword evidence="5" id="KW-1185">Reference proteome</keyword>
<dbReference type="Proteomes" id="UP000279470">
    <property type="component" value="Unassembled WGS sequence"/>
</dbReference>
<proteinExistence type="inferred from homology"/>
<dbReference type="OrthoDB" id="9795390at2"/>
<feature type="transmembrane region" description="Helical" evidence="2">
    <location>
        <begin position="471"/>
        <end position="492"/>
    </location>
</feature>
<dbReference type="InterPro" id="IPR004147">
    <property type="entry name" value="ABC1_dom"/>
</dbReference>
<dbReference type="GO" id="GO:0004672">
    <property type="term" value="F:protein kinase activity"/>
    <property type="evidence" value="ECO:0007669"/>
    <property type="project" value="InterPro"/>
</dbReference>
<accession>A0A3R9ZGB4</accession>
<gene>
    <name evidence="4" type="ORF">EIC27_03950</name>
</gene>
<dbReference type="GO" id="GO:0005524">
    <property type="term" value="F:ATP binding"/>
    <property type="evidence" value="ECO:0007669"/>
    <property type="project" value="InterPro"/>
</dbReference>
<dbReference type="PANTHER" id="PTHR10566">
    <property type="entry name" value="CHAPERONE-ACTIVITY OF BC1 COMPLEX CABC1 -RELATED"/>
    <property type="match status" value="1"/>
</dbReference>